<dbReference type="EMBL" id="JAVHJV010000010">
    <property type="protein sequence ID" value="KAK5939685.1"/>
    <property type="molecule type" value="Genomic_DNA"/>
</dbReference>
<sequence length="355" mass="40800">MSQSSSNVEAPLASFKLVQDPQHNARLIQLPAEIRSMIYRLLFTRTEPLYSKAEIRDCDTPVASYEKHTSLSSQAFRTCQHLYVEGASIMYEANTLRLYCGARSCHILDFSFVTPGYLEDIPAKGFTLLNYARHGGYVNIDPDLSKSESIGRSLYNMYPALARFTQIHLLATHALVYLDDSEEFAAHCRFLRDLLLNKCVTLFPRGGDKELMGQEYSSMLQVCRFLRCKTFRIRGPYKDGAFDDILDEVTSDRPVFDTLQAVQKLKRSLRESDQRIPDYDDYVNAGDLDRPAISYDLTCFNAVKDSFKEKYTTWLKEDMDLEETRLKERRVKLEKQLSDAFDCKVVTCHTSLDKV</sequence>
<gene>
    <name evidence="1" type="ORF">PMZ80_008065</name>
</gene>
<accession>A0ABR0RGE5</accession>
<organism evidence="1 2">
    <name type="scientific">Knufia obscura</name>
    <dbReference type="NCBI Taxonomy" id="1635080"/>
    <lineage>
        <taxon>Eukaryota</taxon>
        <taxon>Fungi</taxon>
        <taxon>Dikarya</taxon>
        <taxon>Ascomycota</taxon>
        <taxon>Pezizomycotina</taxon>
        <taxon>Eurotiomycetes</taxon>
        <taxon>Chaetothyriomycetidae</taxon>
        <taxon>Chaetothyriales</taxon>
        <taxon>Trichomeriaceae</taxon>
        <taxon>Knufia</taxon>
    </lineage>
</organism>
<keyword evidence="2" id="KW-1185">Reference proteome</keyword>
<evidence type="ECO:0000313" key="2">
    <source>
        <dbReference type="Proteomes" id="UP001334248"/>
    </source>
</evidence>
<name>A0ABR0RGE5_9EURO</name>
<proteinExistence type="predicted"/>
<dbReference type="InterPro" id="IPR038883">
    <property type="entry name" value="AN11006-like"/>
</dbReference>
<dbReference type="Proteomes" id="UP001334248">
    <property type="component" value="Unassembled WGS sequence"/>
</dbReference>
<reference evidence="1 2" key="1">
    <citation type="journal article" date="2023" name="Res Sq">
        <title>Genomic and morphological characterization of Knufia obscura isolated from the Mars 2020 spacecraft assembly facility.</title>
        <authorList>
            <person name="Chander A.M."/>
            <person name="Teixeira M.M."/>
            <person name="Singh N.K."/>
            <person name="Williams M.P."/>
            <person name="Parker C.W."/>
            <person name="Leo P."/>
            <person name="Stajich J.E."/>
            <person name="Torok T."/>
            <person name="Tighe S."/>
            <person name="Mason C.E."/>
            <person name="Venkateswaran K."/>
        </authorList>
    </citation>
    <scope>NUCLEOTIDE SEQUENCE [LARGE SCALE GENOMIC DNA]</scope>
    <source>
        <strain evidence="1 2">CCFEE 5817</strain>
    </source>
</reference>
<comment type="caution">
    <text evidence="1">The sequence shown here is derived from an EMBL/GenBank/DDBJ whole genome shotgun (WGS) entry which is preliminary data.</text>
</comment>
<dbReference type="PANTHER" id="PTHR42085">
    <property type="entry name" value="F-BOX DOMAIN-CONTAINING PROTEIN"/>
    <property type="match status" value="1"/>
</dbReference>
<dbReference type="PANTHER" id="PTHR42085:SF1">
    <property type="entry name" value="F-BOX DOMAIN-CONTAINING PROTEIN"/>
    <property type="match status" value="1"/>
</dbReference>
<dbReference type="GeneID" id="90001514"/>
<protein>
    <submittedName>
        <fullName evidence="1">Uncharacterized protein</fullName>
    </submittedName>
</protein>
<dbReference type="RefSeq" id="XP_064727775.1">
    <property type="nucleotide sequence ID" value="XM_064876468.1"/>
</dbReference>
<evidence type="ECO:0000313" key="1">
    <source>
        <dbReference type="EMBL" id="KAK5939685.1"/>
    </source>
</evidence>